<dbReference type="AlphaFoldDB" id="A0A0A8XP89"/>
<protein>
    <submittedName>
        <fullName evidence="2">SRT901</fullName>
    </submittedName>
</protein>
<reference evidence="2" key="1">
    <citation type="submission" date="2014-09" db="EMBL/GenBank/DDBJ databases">
        <authorList>
            <person name="Magalhaes I.L.F."/>
            <person name="Oliveira U."/>
            <person name="Santos F.R."/>
            <person name="Vidigal T.H.D.A."/>
            <person name="Brescovit A.D."/>
            <person name="Santos A.J."/>
        </authorList>
    </citation>
    <scope>NUCLEOTIDE SEQUENCE</scope>
    <source>
        <tissue evidence="2">Shoot tissue taken approximately 20 cm above the soil surface</tissue>
    </source>
</reference>
<feature type="compositionally biased region" description="Pro residues" evidence="1">
    <location>
        <begin position="12"/>
        <end position="23"/>
    </location>
</feature>
<organism evidence="2">
    <name type="scientific">Arundo donax</name>
    <name type="common">Giant reed</name>
    <name type="synonym">Donax arundinaceus</name>
    <dbReference type="NCBI Taxonomy" id="35708"/>
    <lineage>
        <taxon>Eukaryota</taxon>
        <taxon>Viridiplantae</taxon>
        <taxon>Streptophyta</taxon>
        <taxon>Embryophyta</taxon>
        <taxon>Tracheophyta</taxon>
        <taxon>Spermatophyta</taxon>
        <taxon>Magnoliopsida</taxon>
        <taxon>Liliopsida</taxon>
        <taxon>Poales</taxon>
        <taxon>Poaceae</taxon>
        <taxon>PACMAD clade</taxon>
        <taxon>Arundinoideae</taxon>
        <taxon>Arundineae</taxon>
        <taxon>Arundo</taxon>
    </lineage>
</organism>
<dbReference type="EMBL" id="GBRH01283570">
    <property type="protein sequence ID" value="JAD14325.1"/>
    <property type="molecule type" value="Transcribed_RNA"/>
</dbReference>
<sequence>MGCIWLCSREPPPPSIAPSPVPPSGSNRANKLLMS</sequence>
<name>A0A0A8XP89_ARUDO</name>
<evidence type="ECO:0000256" key="1">
    <source>
        <dbReference type="SAM" id="MobiDB-lite"/>
    </source>
</evidence>
<reference evidence="2" key="2">
    <citation type="journal article" date="2015" name="Data Brief">
        <title>Shoot transcriptome of the giant reed, Arundo donax.</title>
        <authorList>
            <person name="Barrero R.A."/>
            <person name="Guerrero F.D."/>
            <person name="Moolhuijzen P."/>
            <person name="Goolsby J.A."/>
            <person name="Tidwell J."/>
            <person name="Bellgard S.E."/>
            <person name="Bellgard M.I."/>
        </authorList>
    </citation>
    <scope>NUCLEOTIDE SEQUENCE</scope>
    <source>
        <tissue evidence="2">Shoot tissue taken approximately 20 cm above the soil surface</tissue>
    </source>
</reference>
<proteinExistence type="predicted"/>
<accession>A0A0A8XP89</accession>
<feature type="region of interest" description="Disordered" evidence="1">
    <location>
        <begin position="12"/>
        <end position="35"/>
    </location>
</feature>
<evidence type="ECO:0000313" key="2">
    <source>
        <dbReference type="EMBL" id="JAD14325.1"/>
    </source>
</evidence>